<gene>
    <name evidence="7" type="primary">pgaC</name>
    <name evidence="7" type="ORF">Mal4_44770</name>
</gene>
<keyword evidence="5" id="KW-0472">Membrane</keyword>
<organism evidence="7 8">
    <name type="scientific">Maioricimonas rarisocia</name>
    <dbReference type="NCBI Taxonomy" id="2528026"/>
    <lineage>
        <taxon>Bacteria</taxon>
        <taxon>Pseudomonadati</taxon>
        <taxon>Planctomycetota</taxon>
        <taxon>Planctomycetia</taxon>
        <taxon>Planctomycetales</taxon>
        <taxon>Planctomycetaceae</taxon>
        <taxon>Maioricimonas</taxon>
    </lineage>
</organism>
<keyword evidence="5" id="KW-0812">Transmembrane</keyword>
<feature type="domain" description="Glycosyltransferase 2-like" evidence="6">
    <location>
        <begin position="47"/>
        <end position="200"/>
    </location>
</feature>
<dbReference type="GO" id="GO:0016757">
    <property type="term" value="F:glycosyltransferase activity"/>
    <property type="evidence" value="ECO:0007669"/>
    <property type="project" value="UniProtKB-KW"/>
</dbReference>
<feature type="transmembrane region" description="Helical" evidence="5">
    <location>
        <begin position="292"/>
        <end position="311"/>
    </location>
</feature>
<dbReference type="KEGG" id="mri:Mal4_44770"/>
<keyword evidence="3 7" id="KW-0808">Transferase</keyword>
<dbReference type="AlphaFoldDB" id="A0A517ZCD9"/>
<dbReference type="Gene3D" id="3.90.550.10">
    <property type="entry name" value="Spore Coat Polysaccharide Biosynthesis Protein SpsA, Chain A"/>
    <property type="match status" value="1"/>
</dbReference>
<dbReference type="OrthoDB" id="9766299at2"/>
<evidence type="ECO:0000313" key="7">
    <source>
        <dbReference type="EMBL" id="QDU40122.1"/>
    </source>
</evidence>
<dbReference type="CDD" id="cd06439">
    <property type="entry name" value="CESA_like_1"/>
    <property type="match status" value="1"/>
</dbReference>
<reference evidence="7 8" key="1">
    <citation type="submission" date="2019-02" db="EMBL/GenBank/DDBJ databases">
        <title>Deep-cultivation of Planctomycetes and their phenomic and genomic characterization uncovers novel biology.</title>
        <authorList>
            <person name="Wiegand S."/>
            <person name="Jogler M."/>
            <person name="Boedeker C."/>
            <person name="Pinto D."/>
            <person name="Vollmers J."/>
            <person name="Rivas-Marin E."/>
            <person name="Kohn T."/>
            <person name="Peeters S.H."/>
            <person name="Heuer A."/>
            <person name="Rast P."/>
            <person name="Oberbeckmann S."/>
            <person name="Bunk B."/>
            <person name="Jeske O."/>
            <person name="Meyerdierks A."/>
            <person name="Storesund J.E."/>
            <person name="Kallscheuer N."/>
            <person name="Luecker S."/>
            <person name="Lage O.M."/>
            <person name="Pohl T."/>
            <person name="Merkel B.J."/>
            <person name="Hornburger P."/>
            <person name="Mueller R.-W."/>
            <person name="Bruemmer F."/>
            <person name="Labrenz M."/>
            <person name="Spormann A.M."/>
            <person name="Op den Camp H."/>
            <person name="Overmann J."/>
            <person name="Amann R."/>
            <person name="Jetten M.S.M."/>
            <person name="Mascher T."/>
            <person name="Medema M.H."/>
            <person name="Devos D.P."/>
            <person name="Kaster A.-K."/>
            <person name="Ovreas L."/>
            <person name="Rohde M."/>
            <person name="Galperin M.Y."/>
            <person name="Jogler C."/>
        </authorList>
    </citation>
    <scope>NUCLEOTIDE SEQUENCE [LARGE SCALE GENOMIC DNA]</scope>
    <source>
        <strain evidence="7 8">Mal4</strain>
    </source>
</reference>
<sequence>MSVLEGIFWGATGIVVYAYLGYPLLILLRGMVWRRPVRKEPITPSVSLIICCHNEEQGIEAKLQNVLALDYPADRLQVVVASDGSTDATEEIVSRYVGPQLELLRLPRSGKAAALNAAVAKATGEILVFSDANSQYREDAIRNIVRSFADPAVGGVAGNQVYRKSYDSGSAAAGEQSYWSFDRWMKILQSRSGNTISATGAIYAIRGSLFMPVPEGVTDDFVTSTRVIAQRRRLVFDPEAICYEPVAGAARAEFNRKTRVITRGLRGVIEMRELLNPFRHGFYALQLLSHKVLRRLVVIPLLVLAVVSPLLWNHGLIYQIATVGQGLVYSLAAIGVVLVRTGQRVPKAMSVPLFFCMVNTAVLVAVWNILRGRRITVWNPHRGTEAGDPPNSSGHSASLPLQETNLAR</sequence>
<comment type="similarity">
    <text evidence="1">Belongs to the glycosyltransferase 2 family.</text>
</comment>
<dbReference type="Pfam" id="PF00535">
    <property type="entry name" value="Glycos_transf_2"/>
    <property type="match status" value="1"/>
</dbReference>
<dbReference type="InterPro" id="IPR001173">
    <property type="entry name" value="Glyco_trans_2-like"/>
</dbReference>
<dbReference type="InterPro" id="IPR029044">
    <property type="entry name" value="Nucleotide-diphossugar_trans"/>
</dbReference>
<feature type="region of interest" description="Disordered" evidence="4">
    <location>
        <begin position="381"/>
        <end position="408"/>
    </location>
</feature>
<dbReference type="Proteomes" id="UP000320496">
    <property type="component" value="Chromosome"/>
</dbReference>
<protein>
    <submittedName>
        <fullName evidence="7">Poly-beta-1,6-N-acetyl-D-glucosamine synthase</fullName>
        <ecNumber evidence="7">2.4.1.-</ecNumber>
    </submittedName>
</protein>
<feature type="transmembrane region" description="Helical" evidence="5">
    <location>
        <begin position="6"/>
        <end position="28"/>
    </location>
</feature>
<keyword evidence="8" id="KW-1185">Reference proteome</keyword>
<dbReference type="EC" id="2.4.1.-" evidence="7"/>
<dbReference type="SUPFAM" id="SSF53448">
    <property type="entry name" value="Nucleotide-diphospho-sugar transferases"/>
    <property type="match status" value="1"/>
</dbReference>
<keyword evidence="5" id="KW-1133">Transmembrane helix</keyword>
<evidence type="ECO:0000313" key="8">
    <source>
        <dbReference type="Proteomes" id="UP000320496"/>
    </source>
</evidence>
<dbReference type="EMBL" id="CP036275">
    <property type="protein sequence ID" value="QDU40122.1"/>
    <property type="molecule type" value="Genomic_DNA"/>
</dbReference>
<dbReference type="PANTHER" id="PTHR43630">
    <property type="entry name" value="POLY-BETA-1,6-N-ACETYL-D-GLUCOSAMINE SYNTHASE"/>
    <property type="match status" value="1"/>
</dbReference>
<evidence type="ECO:0000259" key="6">
    <source>
        <dbReference type="Pfam" id="PF00535"/>
    </source>
</evidence>
<accession>A0A517ZCD9</accession>
<name>A0A517ZCD9_9PLAN</name>
<proteinExistence type="inferred from homology"/>
<evidence type="ECO:0000256" key="5">
    <source>
        <dbReference type="SAM" id="Phobius"/>
    </source>
</evidence>
<feature type="transmembrane region" description="Helical" evidence="5">
    <location>
        <begin position="351"/>
        <end position="370"/>
    </location>
</feature>
<dbReference type="PANTHER" id="PTHR43630:SF1">
    <property type="entry name" value="POLY-BETA-1,6-N-ACETYL-D-GLUCOSAMINE SYNTHASE"/>
    <property type="match status" value="1"/>
</dbReference>
<evidence type="ECO:0000256" key="2">
    <source>
        <dbReference type="ARBA" id="ARBA00022676"/>
    </source>
</evidence>
<feature type="transmembrane region" description="Helical" evidence="5">
    <location>
        <begin position="317"/>
        <end position="339"/>
    </location>
</feature>
<feature type="compositionally biased region" description="Polar residues" evidence="4">
    <location>
        <begin position="390"/>
        <end position="408"/>
    </location>
</feature>
<dbReference type="RefSeq" id="WP_145371242.1">
    <property type="nucleotide sequence ID" value="NZ_CP036275.1"/>
</dbReference>
<evidence type="ECO:0000256" key="3">
    <source>
        <dbReference type="ARBA" id="ARBA00022679"/>
    </source>
</evidence>
<evidence type="ECO:0000256" key="4">
    <source>
        <dbReference type="SAM" id="MobiDB-lite"/>
    </source>
</evidence>
<evidence type="ECO:0000256" key="1">
    <source>
        <dbReference type="ARBA" id="ARBA00006739"/>
    </source>
</evidence>
<keyword evidence="2 7" id="KW-0328">Glycosyltransferase</keyword>